<dbReference type="PANTHER" id="PTHR38462:SF1">
    <property type="entry name" value="YPRB RIBONUCLEASE H-LIKE DOMAIN-CONTAINING PROTEIN"/>
    <property type="match status" value="1"/>
</dbReference>
<dbReference type="AlphaFoldDB" id="A0A1Q6DWL3"/>
<dbReference type="InterPro" id="IPR038720">
    <property type="entry name" value="YprB_RNase_H-like_dom"/>
</dbReference>
<organism evidence="2 3">
    <name type="scientific">Methanohalarchaeum thermophilum</name>
    <dbReference type="NCBI Taxonomy" id="1903181"/>
    <lineage>
        <taxon>Archaea</taxon>
        <taxon>Methanobacteriati</taxon>
        <taxon>Methanobacteriota</taxon>
        <taxon>Methanonatronarchaeia</taxon>
        <taxon>Methanonatronarchaeales</taxon>
        <taxon>Methanonatronarchaeaceae</taxon>
        <taxon>Candidatus Methanohalarchaeum</taxon>
    </lineage>
</organism>
<dbReference type="Pfam" id="PF13482">
    <property type="entry name" value="RNase_H_2"/>
    <property type="match status" value="1"/>
</dbReference>
<dbReference type="Gene3D" id="3.30.420.10">
    <property type="entry name" value="Ribonuclease H-like superfamily/Ribonuclease H"/>
    <property type="match status" value="1"/>
</dbReference>
<reference evidence="2" key="1">
    <citation type="submission" date="2016-12" db="EMBL/GenBank/DDBJ databases">
        <title>Discovery of methanogenic haloarchaea.</title>
        <authorList>
            <person name="Sorokin D.Y."/>
            <person name="Makarova K.S."/>
            <person name="Abbas B."/>
            <person name="Ferrer M."/>
            <person name="Golyshin P.N."/>
        </authorList>
    </citation>
    <scope>NUCLEOTIDE SEQUENCE [LARGE SCALE GENOMIC DNA]</scope>
    <source>
        <strain evidence="2">HMET1</strain>
    </source>
</reference>
<comment type="caution">
    <text evidence="2">The sequence shown here is derived from an EMBL/GenBank/DDBJ whole genome shotgun (WGS) entry which is preliminary data.</text>
</comment>
<keyword evidence="3" id="KW-1185">Reference proteome</keyword>
<evidence type="ECO:0000313" key="2">
    <source>
        <dbReference type="EMBL" id="OKY78749.1"/>
    </source>
</evidence>
<evidence type="ECO:0000259" key="1">
    <source>
        <dbReference type="Pfam" id="PF13482"/>
    </source>
</evidence>
<feature type="domain" description="YprB ribonuclease H-like" evidence="1">
    <location>
        <begin position="179"/>
        <end position="341"/>
    </location>
</feature>
<protein>
    <submittedName>
        <fullName evidence="2">Exonuclease containing RNaseH-like domain</fullName>
    </submittedName>
</protein>
<dbReference type="GO" id="GO:0003676">
    <property type="term" value="F:nucleic acid binding"/>
    <property type="evidence" value="ECO:0007669"/>
    <property type="project" value="InterPro"/>
</dbReference>
<dbReference type="InterPro" id="IPR036397">
    <property type="entry name" value="RNaseH_sf"/>
</dbReference>
<dbReference type="Proteomes" id="UP000185744">
    <property type="component" value="Unassembled WGS sequence"/>
</dbReference>
<dbReference type="SUPFAM" id="SSF53098">
    <property type="entry name" value="Ribonuclease H-like"/>
    <property type="match status" value="1"/>
</dbReference>
<dbReference type="InParanoid" id="A0A1Q6DWL3"/>
<dbReference type="PANTHER" id="PTHR38462">
    <property type="entry name" value="EXONUCLEASE-LIKE PROTEIN"/>
    <property type="match status" value="1"/>
</dbReference>
<dbReference type="GO" id="GO:0004527">
    <property type="term" value="F:exonuclease activity"/>
    <property type="evidence" value="ECO:0007669"/>
    <property type="project" value="UniProtKB-KW"/>
</dbReference>
<proteinExistence type="predicted"/>
<sequence>MDIGDLAESIKERLGVDREVVDDEEEASIRSSKVVRGDLCDARELRDRLVDEYCGCDLEEVFGCSLVENGYGEFFHKEEVVDSCLCCPSCSVEDVLCDLKLVYGIGVSRERELKEEGYESIRELIDHDRWGGRARETLEKFDSGGLDSGLDVISRWKSSSDPLFLKYSGFYDVGDFGILDIETMGLGAQPVILIGLGLPMDGCIEFHQFLLKDFDQELAALKSFYDKIRDRKAVLTFNGKSFDVPFLERRFSFYGEDWSLDQSHFDLYHFSKRAFGDELPNYKLNTIEREVLGIERDIDVPSSMVPEFYKTYREEDNPGPLIPILRHNKQDILTLNSLLSELKEELVDE</sequence>
<gene>
    <name evidence="2" type="ORF">BTN85_1248</name>
</gene>
<dbReference type="InterPro" id="IPR012337">
    <property type="entry name" value="RNaseH-like_sf"/>
</dbReference>
<accession>A0A1Q6DWL3</accession>
<dbReference type="EMBL" id="MSDW01000001">
    <property type="protein sequence ID" value="OKY78749.1"/>
    <property type="molecule type" value="Genomic_DNA"/>
</dbReference>
<name>A0A1Q6DWL3_METT1</name>
<dbReference type="STRING" id="1903181.BTN85_1248"/>
<evidence type="ECO:0000313" key="3">
    <source>
        <dbReference type="Proteomes" id="UP000185744"/>
    </source>
</evidence>